<dbReference type="EMBL" id="GBRH01268191">
    <property type="protein sequence ID" value="JAD29704.1"/>
    <property type="molecule type" value="Transcribed_RNA"/>
</dbReference>
<proteinExistence type="predicted"/>
<reference evidence="1" key="2">
    <citation type="journal article" date="2015" name="Data Brief">
        <title>Shoot transcriptome of the giant reed, Arundo donax.</title>
        <authorList>
            <person name="Barrero R.A."/>
            <person name="Guerrero F.D."/>
            <person name="Moolhuijzen P."/>
            <person name="Goolsby J.A."/>
            <person name="Tidwell J."/>
            <person name="Bellgard S.E."/>
            <person name="Bellgard M.I."/>
        </authorList>
    </citation>
    <scope>NUCLEOTIDE SEQUENCE</scope>
    <source>
        <tissue evidence="1">Shoot tissue taken approximately 20 cm above the soil surface</tissue>
    </source>
</reference>
<organism evidence="1">
    <name type="scientific">Arundo donax</name>
    <name type="common">Giant reed</name>
    <name type="synonym">Donax arundinaceus</name>
    <dbReference type="NCBI Taxonomy" id="35708"/>
    <lineage>
        <taxon>Eukaryota</taxon>
        <taxon>Viridiplantae</taxon>
        <taxon>Streptophyta</taxon>
        <taxon>Embryophyta</taxon>
        <taxon>Tracheophyta</taxon>
        <taxon>Spermatophyta</taxon>
        <taxon>Magnoliopsida</taxon>
        <taxon>Liliopsida</taxon>
        <taxon>Poales</taxon>
        <taxon>Poaceae</taxon>
        <taxon>PACMAD clade</taxon>
        <taxon>Arundinoideae</taxon>
        <taxon>Arundineae</taxon>
        <taxon>Arundo</taxon>
    </lineage>
</organism>
<sequence>MHTTPLLTDIMRCCVRGLEIFHGTEFAVEDVYIFPGY</sequence>
<dbReference type="AlphaFoldDB" id="A0A0A8YS31"/>
<reference evidence="1" key="1">
    <citation type="submission" date="2014-09" db="EMBL/GenBank/DDBJ databases">
        <authorList>
            <person name="Magalhaes I.L.F."/>
            <person name="Oliveira U."/>
            <person name="Santos F.R."/>
            <person name="Vidigal T.H.D.A."/>
            <person name="Brescovit A.D."/>
            <person name="Santos A.J."/>
        </authorList>
    </citation>
    <scope>NUCLEOTIDE SEQUENCE</scope>
    <source>
        <tissue evidence="1">Shoot tissue taken approximately 20 cm above the soil surface</tissue>
    </source>
</reference>
<accession>A0A0A8YS31</accession>
<name>A0A0A8YS31_ARUDO</name>
<evidence type="ECO:0000313" key="1">
    <source>
        <dbReference type="EMBL" id="JAD29704.1"/>
    </source>
</evidence>
<protein>
    <submittedName>
        <fullName evidence="1">Uncharacterized protein</fullName>
    </submittedName>
</protein>